<evidence type="ECO:0000256" key="9">
    <source>
        <dbReference type="ARBA" id="ARBA00022723"/>
    </source>
</evidence>
<dbReference type="Pfam" id="PF00535">
    <property type="entry name" value="Glycos_transf_2"/>
    <property type="match status" value="1"/>
</dbReference>
<protein>
    <recommendedName>
        <fullName evidence="13">Dolichol-phosphate mannosyltransferase subunit 1</fullName>
        <ecNumber evidence="13">2.4.1.83</ecNumber>
    </recommendedName>
</protein>
<dbReference type="PANTHER" id="PTHR43398">
    <property type="entry name" value="DOLICHOL-PHOSPHATE MANNOSYLTRANSFERASE SUBUNIT 1"/>
    <property type="match status" value="1"/>
</dbReference>
<feature type="domain" description="Glycosyltransferase 2-like" evidence="15">
    <location>
        <begin position="52"/>
        <end position="221"/>
    </location>
</feature>
<feature type="compositionally biased region" description="Low complexity" evidence="14">
    <location>
        <begin position="20"/>
        <end position="35"/>
    </location>
</feature>
<dbReference type="GO" id="GO:0006488">
    <property type="term" value="P:dolichol-linked oligosaccharide biosynthetic process"/>
    <property type="evidence" value="ECO:0007669"/>
    <property type="project" value="TreeGrafter"/>
</dbReference>
<keyword evidence="17" id="KW-1185">Reference proteome</keyword>
<evidence type="ECO:0000313" key="17">
    <source>
        <dbReference type="Proteomes" id="UP001165160"/>
    </source>
</evidence>
<dbReference type="SUPFAM" id="SSF53448">
    <property type="entry name" value="Nucleotide-diphospho-sugar transferases"/>
    <property type="match status" value="1"/>
</dbReference>
<evidence type="ECO:0000256" key="7">
    <source>
        <dbReference type="ARBA" id="ARBA00022676"/>
    </source>
</evidence>
<comment type="cofactor">
    <cofactor evidence="2">
        <name>Mn(2+)</name>
        <dbReference type="ChEBI" id="CHEBI:29035"/>
    </cofactor>
</comment>
<dbReference type="AlphaFoldDB" id="A0A9W7BQP4"/>
<comment type="subcellular location">
    <subcellularLocation>
        <location evidence="4 13">Endoplasmic reticulum</location>
    </subcellularLocation>
</comment>
<dbReference type="EC" id="2.4.1.83" evidence="13"/>
<dbReference type="GO" id="GO:0006066">
    <property type="term" value="P:alcohol metabolic process"/>
    <property type="evidence" value="ECO:0007669"/>
    <property type="project" value="UniProtKB-ARBA"/>
</dbReference>
<comment type="cofactor">
    <cofactor evidence="1">
        <name>Ca(2+)</name>
        <dbReference type="ChEBI" id="CHEBI:29108"/>
    </cofactor>
</comment>
<evidence type="ECO:0000256" key="11">
    <source>
        <dbReference type="ARBA" id="ARBA00022842"/>
    </source>
</evidence>
<dbReference type="Gene3D" id="3.90.550.10">
    <property type="entry name" value="Spore Coat Polysaccharide Biosynthesis Protein SpsA, Chain A"/>
    <property type="match status" value="1"/>
</dbReference>
<evidence type="ECO:0000256" key="1">
    <source>
        <dbReference type="ARBA" id="ARBA00001913"/>
    </source>
</evidence>
<keyword evidence="11" id="KW-0460">Magnesium</keyword>
<proteinExistence type="inferred from homology"/>
<dbReference type="Proteomes" id="UP001165160">
    <property type="component" value="Unassembled WGS sequence"/>
</dbReference>
<keyword evidence="10 13" id="KW-0256">Endoplasmic reticulum</keyword>
<dbReference type="InterPro" id="IPR001173">
    <property type="entry name" value="Glyco_trans_2-like"/>
</dbReference>
<evidence type="ECO:0000256" key="8">
    <source>
        <dbReference type="ARBA" id="ARBA00022679"/>
    </source>
</evidence>
<evidence type="ECO:0000256" key="14">
    <source>
        <dbReference type="SAM" id="MobiDB-lite"/>
    </source>
</evidence>
<keyword evidence="8 13" id="KW-0808">Transferase</keyword>
<dbReference type="GO" id="GO:0004582">
    <property type="term" value="F:dolichyl-phosphate beta-D-mannosyltransferase activity"/>
    <property type="evidence" value="ECO:0007669"/>
    <property type="project" value="UniProtKB-UniRule"/>
</dbReference>
<comment type="catalytic activity">
    <reaction evidence="13">
        <text>a di-trans,poly-cis-dolichyl phosphate + GDP-alpha-D-mannose = a di-trans,poly-cis-dolichyl beta-D-mannosyl phosphate + GDP</text>
        <dbReference type="Rhea" id="RHEA:21184"/>
        <dbReference type="Rhea" id="RHEA-COMP:19498"/>
        <dbReference type="Rhea" id="RHEA-COMP:19501"/>
        <dbReference type="ChEBI" id="CHEBI:57527"/>
        <dbReference type="ChEBI" id="CHEBI:57683"/>
        <dbReference type="ChEBI" id="CHEBI:58189"/>
        <dbReference type="ChEBI" id="CHEBI:58211"/>
    </reaction>
</comment>
<comment type="cofactor">
    <cofactor evidence="3">
        <name>Mg(2+)</name>
        <dbReference type="ChEBI" id="CHEBI:18420"/>
    </cofactor>
</comment>
<dbReference type="GO" id="GO:0006506">
    <property type="term" value="P:GPI anchor biosynthetic process"/>
    <property type="evidence" value="ECO:0007669"/>
    <property type="project" value="TreeGrafter"/>
</dbReference>
<dbReference type="InterPro" id="IPR039528">
    <property type="entry name" value="DPM1-like"/>
</dbReference>
<evidence type="ECO:0000313" key="16">
    <source>
        <dbReference type="EMBL" id="GMH91674.1"/>
    </source>
</evidence>
<dbReference type="GO" id="GO:0046872">
    <property type="term" value="F:metal ion binding"/>
    <property type="evidence" value="ECO:0007669"/>
    <property type="project" value="UniProtKB-KW"/>
</dbReference>
<evidence type="ECO:0000256" key="3">
    <source>
        <dbReference type="ARBA" id="ARBA00001946"/>
    </source>
</evidence>
<dbReference type="FunFam" id="3.90.550.10:FF:000036">
    <property type="entry name" value="Dolichol-phosphate mannosyltransferase subunit 1"/>
    <property type="match status" value="1"/>
</dbReference>
<reference evidence="17" key="1">
    <citation type="journal article" date="2023" name="Commun. Biol.">
        <title>Genome analysis of Parmales, the sister group of diatoms, reveals the evolutionary specialization of diatoms from phago-mixotrophs to photoautotrophs.</title>
        <authorList>
            <person name="Ban H."/>
            <person name="Sato S."/>
            <person name="Yoshikawa S."/>
            <person name="Yamada K."/>
            <person name="Nakamura Y."/>
            <person name="Ichinomiya M."/>
            <person name="Sato N."/>
            <person name="Blanc-Mathieu R."/>
            <person name="Endo H."/>
            <person name="Kuwata A."/>
            <person name="Ogata H."/>
        </authorList>
    </citation>
    <scope>NUCLEOTIDE SEQUENCE [LARGE SCALE GENOMIC DNA]</scope>
    <source>
        <strain evidence="17">NIES 3699</strain>
    </source>
</reference>
<dbReference type="GO" id="GO:0035269">
    <property type="term" value="P:protein O-linked glycosylation via mannose"/>
    <property type="evidence" value="ECO:0007669"/>
    <property type="project" value="TreeGrafter"/>
</dbReference>
<accession>A0A9W7BQP4</accession>
<dbReference type="PANTHER" id="PTHR43398:SF1">
    <property type="entry name" value="DOLICHOL-PHOSPHATE MANNOSYLTRANSFERASE SUBUNIT 1"/>
    <property type="match status" value="1"/>
</dbReference>
<keyword evidence="12" id="KW-0464">Manganese</keyword>
<comment type="subunit">
    <text evidence="13">Component of the dolichol-phosphate mannose (DPM) synthase complex.</text>
</comment>
<comment type="similarity">
    <text evidence="6 13">Belongs to the glycosyltransferase 2 family.</text>
</comment>
<evidence type="ECO:0000256" key="12">
    <source>
        <dbReference type="ARBA" id="ARBA00023211"/>
    </source>
</evidence>
<evidence type="ECO:0000256" key="2">
    <source>
        <dbReference type="ARBA" id="ARBA00001936"/>
    </source>
</evidence>
<dbReference type="EMBL" id="BRXX01000118">
    <property type="protein sequence ID" value="GMH91674.1"/>
    <property type="molecule type" value="Genomic_DNA"/>
</dbReference>
<evidence type="ECO:0000256" key="10">
    <source>
        <dbReference type="ARBA" id="ARBA00022824"/>
    </source>
</evidence>
<keyword evidence="7 13" id="KW-0328">Glycosyltransferase</keyword>
<dbReference type="InterPro" id="IPR029044">
    <property type="entry name" value="Nucleotide-diphossugar_trans"/>
</dbReference>
<dbReference type="GO" id="GO:0005789">
    <property type="term" value="C:endoplasmic reticulum membrane"/>
    <property type="evidence" value="ECO:0007669"/>
    <property type="project" value="TreeGrafter"/>
</dbReference>
<comment type="pathway">
    <text evidence="5 13">Protein modification; protein glycosylation.</text>
</comment>
<gene>
    <name evidence="16" type="ORF">TrVE_jg10792</name>
</gene>
<name>A0A9W7BQP4_9STRA</name>
<feature type="region of interest" description="Disordered" evidence="14">
    <location>
        <begin position="1"/>
        <end position="44"/>
    </location>
</feature>
<evidence type="ECO:0000256" key="4">
    <source>
        <dbReference type="ARBA" id="ARBA00004240"/>
    </source>
</evidence>
<sequence>MPPRSKSRSRSTSRSRGARSKSPAKATKKASVTSTKKSKPKVGLGSGKAEYTIILPVYNERENLPIMIHLFSQYLSLTDYHVIIVEDNSPDGTREVAKQLQNSYGADFITVLEREGKLGLGSAYLSALHLVKSPFVILMDADLSHHPKFIPKFVSKMSESGCDVVTGTRYRDGGGVAGWDTRRKVMSKGANFLADFLLSPGVSDLTGSFRLYKTPVLREIFPLIVSKGYVFQMEVMVRIIDAGYKVEEVGISFVDRIYGESKLGAGEVIGYLKGLLNLFLTT</sequence>
<organism evidence="16 17">
    <name type="scientific">Triparma verrucosa</name>
    <dbReference type="NCBI Taxonomy" id="1606542"/>
    <lineage>
        <taxon>Eukaryota</taxon>
        <taxon>Sar</taxon>
        <taxon>Stramenopiles</taxon>
        <taxon>Ochrophyta</taxon>
        <taxon>Bolidophyceae</taxon>
        <taxon>Parmales</taxon>
        <taxon>Triparmaceae</taxon>
        <taxon>Triparma</taxon>
    </lineage>
</organism>
<feature type="compositionally biased region" description="Basic residues" evidence="14">
    <location>
        <begin position="1"/>
        <end position="19"/>
    </location>
</feature>
<keyword evidence="9" id="KW-0479">Metal-binding</keyword>
<evidence type="ECO:0000256" key="5">
    <source>
        <dbReference type="ARBA" id="ARBA00004922"/>
    </source>
</evidence>
<dbReference type="CDD" id="cd06442">
    <property type="entry name" value="DPM1_like"/>
    <property type="match status" value="1"/>
</dbReference>
<comment type="caution">
    <text evidence="16">The sequence shown here is derived from an EMBL/GenBank/DDBJ whole genome shotgun (WGS) entry which is preliminary data.</text>
</comment>
<dbReference type="GO" id="GO:0006720">
    <property type="term" value="P:isoprenoid metabolic process"/>
    <property type="evidence" value="ECO:0007669"/>
    <property type="project" value="UniProtKB-ARBA"/>
</dbReference>
<evidence type="ECO:0000259" key="15">
    <source>
        <dbReference type="Pfam" id="PF00535"/>
    </source>
</evidence>
<evidence type="ECO:0000256" key="13">
    <source>
        <dbReference type="RuleBase" id="RU365083"/>
    </source>
</evidence>
<comment type="function">
    <text evidence="13">Transfers mannose from GDP-mannose to dolichol monophosphate to form dolichol phosphate mannose (Dol-P-Man) which is the mannosyl donor in pathways leading to N-glycosylation, glycosyl phosphatidylinositol membrane anchoring, and O-mannosylation of proteins.</text>
</comment>
<evidence type="ECO:0000256" key="6">
    <source>
        <dbReference type="ARBA" id="ARBA00006739"/>
    </source>
</evidence>